<dbReference type="PANTHER" id="PTHR42788:SF19">
    <property type="entry name" value="ALIPHATIC SULFONATES IMPORT ATP-BINDING PROTEIN SSUB 2"/>
    <property type="match status" value="1"/>
</dbReference>
<evidence type="ECO:0000256" key="2">
    <source>
        <dbReference type="ARBA" id="ARBA00022448"/>
    </source>
</evidence>
<dbReference type="InterPro" id="IPR003593">
    <property type="entry name" value="AAA+_ATPase"/>
</dbReference>
<dbReference type="PROSITE" id="PS50893">
    <property type="entry name" value="ABC_TRANSPORTER_2"/>
    <property type="match status" value="1"/>
</dbReference>
<keyword evidence="2" id="KW-0813">Transport</keyword>
<proteinExistence type="inferred from homology"/>
<name>A0ABT5Y742_9GAMM</name>
<dbReference type="InterPro" id="IPR003439">
    <property type="entry name" value="ABC_transporter-like_ATP-bd"/>
</dbReference>
<comment type="similarity">
    <text evidence="1">Belongs to the ABC transporter superfamily.</text>
</comment>
<accession>A0ABT5Y742</accession>
<comment type="caution">
    <text evidence="7">The sequence shown here is derived from an EMBL/GenBank/DDBJ whole genome shotgun (WGS) entry which is preliminary data.</text>
</comment>
<dbReference type="InterPro" id="IPR050166">
    <property type="entry name" value="ABC_transporter_ATP-bind"/>
</dbReference>
<evidence type="ECO:0000313" key="7">
    <source>
        <dbReference type="EMBL" id="MDF0749491.1"/>
    </source>
</evidence>
<dbReference type="InterPro" id="IPR027417">
    <property type="entry name" value="P-loop_NTPase"/>
</dbReference>
<organism evidence="7 8">
    <name type="scientific">Marinobacter iranensis</name>
    <dbReference type="NCBI Taxonomy" id="2962607"/>
    <lineage>
        <taxon>Bacteria</taxon>
        <taxon>Pseudomonadati</taxon>
        <taxon>Pseudomonadota</taxon>
        <taxon>Gammaproteobacteria</taxon>
        <taxon>Pseudomonadales</taxon>
        <taxon>Marinobacteraceae</taxon>
        <taxon>Marinobacter</taxon>
    </lineage>
</organism>
<keyword evidence="5" id="KW-1278">Translocase</keyword>
<evidence type="ECO:0000313" key="8">
    <source>
        <dbReference type="Proteomes" id="UP001143391"/>
    </source>
</evidence>
<keyword evidence="8" id="KW-1185">Reference proteome</keyword>
<evidence type="ECO:0000256" key="5">
    <source>
        <dbReference type="ARBA" id="ARBA00022967"/>
    </source>
</evidence>
<evidence type="ECO:0000256" key="3">
    <source>
        <dbReference type="ARBA" id="ARBA00022741"/>
    </source>
</evidence>
<dbReference type="SMART" id="SM00382">
    <property type="entry name" value="AAA"/>
    <property type="match status" value="1"/>
</dbReference>
<dbReference type="Pfam" id="PF00005">
    <property type="entry name" value="ABC_tran"/>
    <property type="match status" value="1"/>
</dbReference>
<dbReference type="RefSeq" id="WP_275704978.1">
    <property type="nucleotide sequence ID" value="NZ_JANCMW010000002.1"/>
</dbReference>
<dbReference type="Gene3D" id="3.40.50.300">
    <property type="entry name" value="P-loop containing nucleotide triphosphate hydrolases"/>
    <property type="match status" value="1"/>
</dbReference>
<sequence length="224" mass="24385">MLELQIAGRSFGQPVLGEVFATIERGDRICLLGPSGIGKTTLLNAIAGLDKTIPPKAIIGRDKLRVGYLFQEHRLLPWRTLNANLQLAGATTAEADDHLASVGLKDYSHYLPDQLSLGMARRAALARCLAVKPDLLLLDEPFASLDPVMAGELKALIAGIMDAHPRMAMICVTHDGGDAEILANRLWYLDGRPAQLQWDDAVGEPRLINELLGKLRNSEGFDMV</sequence>
<dbReference type="PANTHER" id="PTHR42788">
    <property type="entry name" value="TAURINE IMPORT ATP-BINDING PROTEIN-RELATED"/>
    <property type="match status" value="1"/>
</dbReference>
<dbReference type="InterPro" id="IPR017871">
    <property type="entry name" value="ABC_transporter-like_CS"/>
</dbReference>
<dbReference type="GO" id="GO:0005524">
    <property type="term" value="F:ATP binding"/>
    <property type="evidence" value="ECO:0007669"/>
    <property type="project" value="UniProtKB-KW"/>
</dbReference>
<protein>
    <submittedName>
        <fullName evidence="7">ATP-binding cassette domain-containing protein</fullName>
    </submittedName>
</protein>
<evidence type="ECO:0000259" key="6">
    <source>
        <dbReference type="PROSITE" id="PS50893"/>
    </source>
</evidence>
<dbReference type="Proteomes" id="UP001143391">
    <property type="component" value="Unassembled WGS sequence"/>
</dbReference>
<dbReference type="SUPFAM" id="SSF52540">
    <property type="entry name" value="P-loop containing nucleoside triphosphate hydrolases"/>
    <property type="match status" value="1"/>
</dbReference>
<gene>
    <name evidence="7" type="ORF">NLU14_04520</name>
</gene>
<evidence type="ECO:0000256" key="4">
    <source>
        <dbReference type="ARBA" id="ARBA00022840"/>
    </source>
</evidence>
<keyword evidence="4 7" id="KW-0067">ATP-binding</keyword>
<keyword evidence="3" id="KW-0547">Nucleotide-binding</keyword>
<dbReference type="EMBL" id="JANCMW010000002">
    <property type="protein sequence ID" value="MDF0749491.1"/>
    <property type="molecule type" value="Genomic_DNA"/>
</dbReference>
<dbReference type="PROSITE" id="PS00211">
    <property type="entry name" value="ABC_TRANSPORTER_1"/>
    <property type="match status" value="1"/>
</dbReference>
<reference evidence="7" key="1">
    <citation type="submission" date="2022-07" db="EMBL/GenBank/DDBJ databases">
        <title>Marinobacter iranensis a new bacterium isolate from a hipersaline lake in Iran.</title>
        <authorList>
            <person name="Mohammad A.M.A."/>
            <person name="Cristina S.-P."/>
            <person name="Antonio V."/>
        </authorList>
    </citation>
    <scope>NUCLEOTIDE SEQUENCE</scope>
    <source>
        <strain evidence="7">71-i</strain>
    </source>
</reference>
<evidence type="ECO:0000256" key="1">
    <source>
        <dbReference type="ARBA" id="ARBA00005417"/>
    </source>
</evidence>
<feature type="domain" description="ABC transporter" evidence="6">
    <location>
        <begin position="1"/>
        <end position="216"/>
    </location>
</feature>